<name>A0A8H5I1R0_9AGAR</name>
<organism evidence="6 7">
    <name type="scientific">Collybiopsis confluens</name>
    <dbReference type="NCBI Taxonomy" id="2823264"/>
    <lineage>
        <taxon>Eukaryota</taxon>
        <taxon>Fungi</taxon>
        <taxon>Dikarya</taxon>
        <taxon>Basidiomycota</taxon>
        <taxon>Agaricomycotina</taxon>
        <taxon>Agaricomycetes</taxon>
        <taxon>Agaricomycetidae</taxon>
        <taxon>Agaricales</taxon>
        <taxon>Marasmiineae</taxon>
        <taxon>Omphalotaceae</taxon>
        <taxon>Collybiopsis</taxon>
    </lineage>
</organism>
<dbReference type="Proteomes" id="UP000518752">
    <property type="component" value="Unassembled WGS sequence"/>
</dbReference>
<dbReference type="GO" id="GO:1901605">
    <property type="term" value="P:alpha-amino acid metabolic process"/>
    <property type="evidence" value="ECO:0007669"/>
    <property type="project" value="TreeGrafter"/>
</dbReference>
<dbReference type="InterPro" id="IPR015421">
    <property type="entry name" value="PyrdxlP-dep_Trfase_major"/>
</dbReference>
<keyword evidence="7" id="KW-1185">Reference proteome</keyword>
<dbReference type="InterPro" id="IPR015424">
    <property type="entry name" value="PyrdxlP-dep_Trfase"/>
</dbReference>
<dbReference type="PANTHER" id="PTHR42790:SF1">
    <property type="entry name" value="AROMATIC AMINO ACID AMINOTRANSFERASE, HYPOTHETICAL (EUROFUNG)"/>
    <property type="match status" value="1"/>
</dbReference>
<comment type="caution">
    <text evidence="6">The sequence shown here is derived from an EMBL/GenBank/DDBJ whole genome shotgun (WGS) entry which is preliminary data.</text>
</comment>
<evidence type="ECO:0000256" key="4">
    <source>
        <dbReference type="ARBA" id="ARBA00022679"/>
    </source>
</evidence>
<proteinExistence type="inferred from homology"/>
<protein>
    <submittedName>
        <fullName evidence="6">Uncharacterized protein</fullName>
    </submittedName>
</protein>
<sequence>MSVHYRSQSIKPLHSTLVILTLSLAPAAFTGYPDFLLSTSPPIMSYNNILLDDAINLSHHLSDVARARQISPLKRMQKYIGKPGLISLAGGLPSPEYFPFASISGQVLVPDSFPLKITDEKPSLSWIWNLLPWSNKERTTSFTVPKYSRQTGDLSLETGLQYSLAKGLPQLDQILHEFVSKIFQPGYSNWTTLVHTGNTDGWSKVVQTILNPGDGLLCSEWTYPSAMANAMPYNIKYVPISMDSEGMDSTSLRKTLMGWDESRSMHPIGLVLCTAFRSGRIPQTMSARRKKEIYDICAEYDIIIVEDCPYYFLQEGEYVPKSKRTPEPDVDDDTFITSLVPSYLKYDYQGRVIRLDTFSKANSIP</sequence>
<evidence type="ECO:0000256" key="3">
    <source>
        <dbReference type="ARBA" id="ARBA00022576"/>
    </source>
</evidence>
<dbReference type="AlphaFoldDB" id="A0A8H5I1R0"/>
<evidence type="ECO:0000256" key="1">
    <source>
        <dbReference type="ARBA" id="ARBA00001933"/>
    </source>
</evidence>
<dbReference type="SUPFAM" id="SSF53383">
    <property type="entry name" value="PLP-dependent transferases"/>
    <property type="match status" value="1"/>
</dbReference>
<keyword evidence="5" id="KW-0663">Pyridoxal phosphate</keyword>
<evidence type="ECO:0000313" key="6">
    <source>
        <dbReference type="EMBL" id="KAF5393629.1"/>
    </source>
</evidence>
<comment type="cofactor">
    <cofactor evidence="1">
        <name>pyridoxal 5'-phosphate</name>
        <dbReference type="ChEBI" id="CHEBI:597326"/>
    </cofactor>
</comment>
<dbReference type="Gene3D" id="3.40.640.10">
    <property type="entry name" value="Type I PLP-dependent aspartate aminotransferase-like (Major domain)"/>
    <property type="match status" value="1"/>
</dbReference>
<evidence type="ECO:0000313" key="7">
    <source>
        <dbReference type="Proteomes" id="UP000518752"/>
    </source>
</evidence>
<dbReference type="EMBL" id="JAACJN010000001">
    <property type="protein sequence ID" value="KAF5393629.1"/>
    <property type="molecule type" value="Genomic_DNA"/>
</dbReference>
<accession>A0A8H5I1R0</accession>
<dbReference type="GO" id="GO:0008483">
    <property type="term" value="F:transaminase activity"/>
    <property type="evidence" value="ECO:0007669"/>
    <property type="project" value="UniProtKB-KW"/>
</dbReference>
<keyword evidence="3" id="KW-0032">Aminotransferase</keyword>
<dbReference type="OrthoDB" id="691673at2759"/>
<keyword evidence="4" id="KW-0808">Transferase</keyword>
<comment type="similarity">
    <text evidence="2">Belongs to the class-I pyridoxal-phosphate-dependent aminotransferase family.</text>
</comment>
<gene>
    <name evidence="6" type="ORF">D9757_000057</name>
</gene>
<dbReference type="InterPro" id="IPR050859">
    <property type="entry name" value="Class-I_PLP-dep_aminotransf"/>
</dbReference>
<dbReference type="PANTHER" id="PTHR42790">
    <property type="entry name" value="AMINOTRANSFERASE"/>
    <property type="match status" value="1"/>
</dbReference>
<reference evidence="6 7" key="1">
    <citation type="journal article" date="2020" name="ISME J.">
        <title>Uncovering the hidden diversity of litter-decomposition mechanisms in mushroom-forming fungi.</title>
        <authorList>
            <person name="Floudas D."/>
            <person name="Bentzer J."/>
            <person name="Ahren D."/>
            <person name="Johansson T."/>
            <person name="Persson P."/>
            <person name="Tunlid A."/>
        </authorList>
    </citation>
    <scope>NUCLEOTIDE SEQUENCE [LARGE SCALE GENOMIC DNA]</scope>
    <source>
        <strain evidence="6 7">CBS 406.79</strain>
    </source>
</reference>
<evidence type="ECO:0000256" key="2">
    <source>
        <dbReference type="ARBA" id="ARBA00007441"/>
    </source>
</evidence>
<evidence type="ECO:0000256" key="5">
    <source>
        <dbReference type="ARBA" id="ARBA00022898"/>
    </source>
</evidence>